<proteinExistence type="predicted"/>
<organism evidence="1 2">
    <name type="scientific">Iamia majanohamensis</name>
    <dbReference type="NCBI Taxonomy" id="467976"/>
    <lineage>
        <taxon>Bacteria</taxon>
        <taxon>Bacillati</taxon>
        <taxon>Actinomycetota</taxon>
        <taxon>Acidimicrobiia</taxon>
        <taxon>Acidimicrobiales</taxon>
        <taxon>Iamiaceae</taxon>
        <taxon>Iamia</taxon>
    </lineage>
</organism>
<dbReference type="AlphaFoldDB" id="A0AAE9Y833"/>
<name>A0AAE9Y833_9ACTN</name>
<dbReference type="Proteomes" id="UP001216390">
    <property type="component" value="Chromosome"/>
</dbReference>
<evidence type="ECO:0000313" key="2">
    <source>
        <dbReference type="Proteomes" id="UP001216390"/>
    </source>
</evidence>
<dbReference type="RefSeq" id="WP_272738281.1">
    <property type="nucleotide sequence ID" value="NZ_CP116942.1"/>
</dbReference>
<evidence type="ECO:0000313" key="1">
    <source>
        <dbReference type="EMBL" id="WCO68765.1"/>
    </source>
</evidence>
<dbReference type="KEGG" id="ima:PO878_08510"/>
<dbReference type="EMBL" id="CP116942">
    <property type="protein sequence ID" value="WCO68765.1"/>
    <property type="molecule type" value="Genomic_DNA"/>
</dbReference>
<keyword evidence="2" id="KW-1185">Reference proteome</keyword>
<sequence length="88" mass="10540">MDEQLEALRQFDSELRAFNEELRHAFADLEARQEATLPTWDDSVRRMVETRIEDARGPIEGYLQREAETFERFVAERIRRLEGYLHGR</sequence>
<protein>
    <submittedName>
        <fullName evidence="1">Uncharacterized protein</fullName>
    </submittedName>
</protein>
<dbReference type="Gene3D" id="1.10.287.850">
    <property type="entry name" value="HP0062-like domain"/>
    <property type="match status" value="1"/>
</dbReference>
<gene>
    <name evidence="1" type="ORF">PO878_08510</name>
</gene>
<dbReference type="SUPFAM" id="SSF158414">
    <property type="entry name" value="HP0062-like"/>
    <property type="match status" value="1"/>
</dbReference>
<accession>A0AAE9Y833</accession>
<reference evidence="1" key="1">
    <citation type="submission" date="2023-01" db="EMBL/GenBank/DDBJ databases">
        <title>The diversity of Class Acidimicrobiia in South China Sea sediment environments and the proposal of Iamia marina sp. nov., a novel species of the genus Iamia.</title>
        <authorList>
            <person name="He Y."/>
            <person name="Tian X."/>
        </authorList>
    </citation>
    <scope>NUCLEOTIDE SEQUENCE</scope>
    <source>
        <strain evidence="1">DSM 19957</strain>
    </source>
</reference>
<dbReference type="InterPro" id="IPR029013">
    <property type="entry name" value="HP0062-like_sf"/>
</dbReference>